<dbReference type="AlphaFoldDB" id="A0A931CQ70"/>
<dbReference type="InterPro" id="IPR015424">
    <property type="entry name" value="PyrdxlP-dep_Trfase"/>
</dbReference>
<keyword evidence="7" id="KW-1185">Reference proteome</keyword>
<dbReference type="EMBL" id="JADNYM010000024">
    <property type="protein sequence ID" value="MBG0741017.1"/>
    <property type="molecule type" value="Genomic_DNA"/>
</dbReference>
<evidence type="ECO:0000259" key="5">
    <source>
        <dbReference type="Pfam" id="PF00155"/>
    </source>
</evidence>
<keyword evidence="2" id="KW-0808">Transferase</keyword>
<sequence>MTIAERPWLNRLQPYQPGNRAPIADGSMASNESPLGASPDVAAAICGALAQSHRYPDPLAQELRSELASLHHVAADQILIGNGSDELIFLLASAYLAQGGHAVCAAPPYQIDRISTYAVNARLTQVPLRDWAHDLETMAAVDADIAYVVNPHNPTGTVCTPAGIREFVARSPARLVVIDEAYIDFTDDPNAQTAIPLVAGGGVAVLRTFSKIHGLAGLRVGYLVAERDIIATLQKIRPPFSVSSVAQAAALAALRDPAHPLAVREHTLRIRAEMVDLLEQAGYPVVPSQANFLLVQTLAETEFVSAVLRHGISVRPGSSLGLPGTVRISVPTERGLELLRGALRPDRELLQPTAAAASGLV</sequence>
<dbReference type="InterPro" id="IPR015422">
    <property type="entry name" value="PyrdxlP-dep_Trfase_small"/>
</dbReference>
<dbReference type="SUPFAM" id="SSF53383">
    <property type="entry name" value="PLP-dependent transferases"/>
    <property type="match status" value="1"/>
</dbReference>
<dbReference type="PANTHER" id="PTHR43643">
    <property type="entry name" value="HISTIDINOL-PHOSPHATE AMINOTRANSFERASE 2"/>
    <property type="match status" value="1"/>
</dbReference>
<name>A0A931CQ70_9MICC</name>
<dbReference type="PANTHER" id="PTHR43643:SF3">
    <property type="entry name" value="HISTIDINOL-PHOSPHATE AMINOTRANSFERASE"/>
    <property type="match status" value="1"/>
</dbReference>
<dbReference type="CDD" id="cd00609">
    <property type="entry name" value="AAT_like"/>
    <property type="match status" value="1"/>
</dbReference>
<comment type="caution">
    <text evidence="6">The sequence shown here is derived from an EMBL/GenBank/DDBJ whole genome shotgun (WGS) entry which is preliminary data.</text>
</comment>
<evidence type="ECO:0000256" key="4">
    <source>
        <dbReference type="SAM" id="MobiDB-lite"/>
    </source>
</evidence>
<evidence type="ECO:0000313" key="7">
    <source>
        <dbReference type="Proteomes" id="UP000655366"/>
    </source>
</evidence>
<evidence type="ECO:0000256" key="1">
    <source>
        <dbReference type="ARBA" id="ARBA00022576"/>
    </source>
</evidence>
<gene>
    <name evidence="6" type="ORF">IV500_16720</name>
</gene>
<keyword evidence="1 6" id="KW-0032">Aminotransferase</keyword>
<feature type="region of interest" description="Disordered" evidence="4">
    <location>
        <begin position="1"/>
        <end position="34"/>
    </location>
</feature>
<accession>A0A931CQ70</accession>
<evidence type="ECO:0000256" key="3">
    <source>
        <dbReference type="ARBA" id="ARBA00022898"/>
    </source>
</evidence>
<organism evidence="6 7">
    <name type="scientific">Arthrobacter terrae</name>
    <dbReference type="NCBI Taxonomy" id="2935737"/>
    <lineage>
        <taxon>Bacteria</taxon>
        <taxon>Bacillati</taxon>
        <taxon>Actinomycetota</taxon>
        <taxon>Actinomycetes</taxon>
        <taxon>Micrococcales</taxon>
        <taxon>Micrococcaceae</taxon>
        <taxon>Arthrobacter</taxon>
    </lineage>
</organism>
<protein>
    <submittedName>
        <fullName evidence="6">Aminotransferase class I/II-fold pyridoxal phosphate-dependent enzyme</fullName>
    </submittedName>
</protein>
<evidence type="ECO:0000256" key="2">
    <source>
        <dbReference type="ARBA" id="ARBA00022679"/>
    </source>
</evidence>
<dbReference type="Proteomes" id="UP000655366">
    <property type="component" value="Unassembled WGS sequence"/>
</dbReference>
<dbReference type="InterPro" id="IPR004839">
    <property type="entry name" value="Aminotransferase_I/II_large"/>
</dbReference>
<dbReference type="Gene3D" id="3.40.640.10">
    <property type="entry name" value="Type I PLP-dependent aspartate aminotransferase-like (Major domain)"/>
    <property type="match status" value="1"/>
</dbReference>
<dbReference type="Pfam" id="PF00155">
    <property type="entry name" value="Aminotran_1_2"/>
    <property type="match status" value="1"/>
</dbReference>
<evidence type="ECO:0000313" key="6">
    <source>
        <dbReference type="EMBL" id="MBG0741017.1"/>
    </source>
</evidence>
<dbReference type="InterPro" id="IPR015421">
    <property type="entry name" value="PyrdxlP-dep_Trfase_major"/>
</dbReference>
<dbReference type="GO" id="GO:0008483">
    <property type="term" value="F:transaminase activity"/>
    <property type="evidence" value="ECO:0007669"/>
    <property type="project" value="UniProtKB-KW"/>
</dbReference>
<feature type="domain" description="Aminotransferase class I/classII large" evidence="5">
    <location>
        <begin position="28"/>
        <end position="337"/>
    </location>
</feature>
<proteinExistence type="predicted"/>
<dbReference type="Gene3D" id="3.90.1150.10">
    <property type="entry name" value="Aspartate Aminotransferase, domain 1"/>
    <property type="match status" value="1"/>
</dbReference>
<reference evidence="6 7" key="1">
    <citation type="submission" date="2020-11" db="EMBL/GenBank/DDBJ databases">
        <title>Arthrobacter antarcticus sp. nov., isolated from Antarctic Soil.</title>
        <authorList>
            <person name="Li J."/>
        </authorList>
    </citation>
    <scope>NUCLEOTIDE SEQUENCE [LARGE SCALE GENOMIC DNA]</scope>
    <source>
        <strain evidence="6 7">Z1-20</strain>
    </source>
</reference>
<dbReference type="InterPro" id="IPR050106">
    <property type="entry name" value="HistidinolP_aminotransfase"/>
</dbReference>
<dbReference type="RefSeq" id="WP_196397952.1">
    <property type="nucleotide sequence ID" value="NZ_JADNYM010000024.1"/>
</dbReference>
<keyword evidence="3" id="KW-0663">Pyridoxal phosphate</keyword>
<dbReference type="GO" id="GO:0030170">
    <property type="term" value="F:pyridoxal phosphate binding"/>
    <property type="evidence" value="ECO:0007669"/>
    <property type="project" value="InterPro"/>
</dbReference>